<evidence type="ECO:0000256" key="1">
    <source>
        <dbReference type="SAM" id="MobiDB-lite"/>
    </source>
</evidence>
<dbReference type="Pfam" id="PF11271">
    <property type="entry name" value="PorA"/>
    <property type="match status" value="1"/>
</dbReference>
<keyword evidence="2" id="KW-1133">Transmembrane helix</keyword>
<evidence type="ECO:0000256" key="2">
    <source>
        <dbReference type="SAM" id="Phobius"/>
    </source>
</evidence>
<feature type="region of interest" description="Disordered" evidence="1">
    <location>
        <begin position="81"/>
        <end position="100"/>
    </location>
</feature>
<evidence type="ECO:0008006" key="5">
    <source>
        <dbReference type="Google" id="ProtNLM"/>
    </source>
</evidence>
<proteinExistence type="predicted"/>
<sequence>MLVVGLAVLGVLCLAAAAILKWVVVPNQARVPSDESTTRQFDGTAKVLLNPQALNTGDLQSALLVNTPVAATRTVKTLATSGDTAQMQDSRTLTTTSGQTVGQTQASYAVDRKTLEATSDHPSDWQVTAAQGLTVSWPIGADKKDYTGWVQETQTTTPLKYLREETKNGLTTYVYEANAEAAPVKDPQVLQALPTALPVSTLEALSAVLPLTPELKSQLAALLPQVTQPVPLSYTYEAQTTYWVEPRTGLVVDVQRAETRKAGLSVQGRTIAAVLPVFDVAVAYTSASAGEAASDAKDKKDTLDLADTTLPLILLIVGILLILAAVVLFLLTRTARKGTLLTLFA</sequence>
<dbReference type="Proteomes" id="UP000482960">
    <property type="component" value="Unassembled WGS sequence"/>
</dbReference>
<feature type="transmembrane region" description="Helical" evidence="2">
    <location>
        <begin position="310"/>
        <end position="331"/>
    </location>
</feature>
<protein>
    <recommendedName>
        <fullName evidence="5">DUF3068 domain-containing protein</fullName>
    </recommendedName>
</protein>
<organism evidence="3 4">
    <name type="scientific">Phytohabitans rumicis</name>
    <dbReference type="NCBI Taxonomy" id="1076125"/>
    <lineage>
        <taxon>Bacteria</taxon>
        <taxon>Bacillati</taxon>
        <taxon>Actinomycetota</taxon>
        <taxon>Actinomycetes</taxon>
        <taxon>Micromonosporales</taxon>
        <taxon>Micromonosporaceae</taxon>
    </lineage>
</organism>
<evidence type="ECO:0000313" key="3">
    <source>
        <dbReference type="EMBL" id="GFJ96455.1"/>
    </source>
</evidence>
<keyword evidence="2" id="KW-0812">Transmembrane</keyword>
<gene>
    <name evidence="3" type="ORF">Prum_100970</name>
</gene>
<accession>A0A6V8LUK6</accession>
<comment type="caution">
    <text evidence="3">The sequence shown here is derived from an EMBL/GenBank/DDBJ whole genome shotgun (WGS) entry which is preliminary data.</text>
</comment>
<evidence type="ECO:0000313" key="4">
    <source>
        <dbReference type="Proteomes" id="UP000482960"/>
    </source>
</evidence>
<feature type="compositionally biased region" description="Polar residues" evidence="1">
    <location>
        <begin position="81"/>
        <end position="91"/>
    </location>
</feature>
<dbReference type="AlphaFoldDB" id="A0A6V8LUK6"/>
<dbReference type="EMBL" id="BLPG01000002">
    <property type="protein sequence ID" value="GFJ96455.1"/>
    <property type="molecule type" value="Genomic_DNA"/>
</dbReference>
<name>A0A6V8LUK6_9ACTN</name>
<keyword evidence="4" id="KW-1185">Reference proteome</keyword>
<reference evidence="3 4" key="2">
    <citation type="submission" date="2020-03" db="EMBL/GenBank/DDBJ databases">
        <authorList>
            <person name="Ichikawa N."/>
            <person name="Kimura A."/>
            <person name="Kitahashi Y."/>
            <person name="Uohara A."/>
        </authorList>
    </citation>
    <scope>NUCLEOTIDE SEQUENCE [LARGE SCALE GENOMIC DNA]</scope>
    <source>
        <strain evidence="3 4">NBRC 108638</strain>
    </source>
</reference>
<reference evidence="3 4" key="1">
    <citation type="submission" date="2020-03" db="EMBL/GenBank/DDBJ databases">
        <title>Whole genome shotgun sequence of Phytohabitans rumicis NBRC 108638.</title>
        <authorList>
            <person name="Komaki H."/>
            <person name="Tamura T."/>
        </authorList>
    </citation>
    <scope>NUCLEOTIDE SEQUENCE [LARGE SCALE GENOMIC DNA]</scope>
    <source>
        <strain evidence="3 4">NBRC 108638</strain>
    </source>
</reference>
<keyword evidence="2" id="KW-0472">Membrane</keyword>
<dbReference type="InterPro" id="IPR021424">
    <property type="entry name" value="PorA"/>
</dbReference>